<gene>
    <name evidence="20" type="ORF">R1sor_026924</name>
</gene>
<dbReference type="SUPFAM" id="SSF53474">
    <property type="entry name" value="alpha/beta-Hydrolases"/>
    <property type="match status" value="1"/>
</dbReference>
<proteinExistence type="inferred from homology"/>
<dbReference type="InterPro" id="IPR011989">
    <property type="entry name" value="ARM-like"/>
</dbReference>
<dbReference type="EMBL" id="JBJQOH010000008">
    <property type="protein sequence ID" value="KAL3676976.1"/>
    <property type="molecule type" value="Genomic_DNA"/>
</dbReference>
<reference evidence="20 21" key="1">
    <citation type="submission" date="2024-09" db="EMBL/GenBank/DDBJ databases">
        <title>Chromosome-scale assembly of Riccia sorocarpa.</title>
        <authorList>
            <person name="Paukszto L."/>
        </authorList>
    </citation>
    <scope>NUCLEOTIDE SEQUENCE [LARGE SCALE GENOMIC DNA]</scope>
    <source>
        <strain evidence="20">LP-2024</strain>
        <tissue evidence="20">Aerial parts of the thallus</tissue>
    </source>
</reference>
<evidence type="ECO:0000256" key="17">
    <source>
        <dbReference type="PROSITE-ProRule" id="PRU00259"/>
    </source>
</evidence>
<keyword evidence="5" id="KW-0444">Lipid biosynthesis</keyword>
<evidence type="ECO:0000256" key="3">
    <source>
        <dbReference type="ARBA" id="ARBA00004240"/>
    </source>
</evidence>
<comment type="similarity">
    <text evidence="14">Belongs to the SERAC1 family.</text>
</comment>
<keyword evidence="13" id="KW-1208">Phospholipid metabolism</keyword>
<dbReference type="InterPro" id="IPR000225">
    <property type="entry name" value="Armadillo"/>
</dbReference>
<dbReference type="Pfam" id="PF04826">
    <property type="entry name" value="Arm_2"/>
    <property type="match status" value="1"/>
</dbReference>
<dbReference type="InterPro" id="IPR002182">
    <property type="entry name" value="NB-ARC"/>
</dbReference>
<feature type="domain" description="NB-ARC" evidence="18">
    <location>
        <begin position="342"/>
        <end position="501"/>
    </location>
</feature>
<evidence type="ECO:0000256" key="2">
    <source>
        <dbReference type="ARBA" id="ARBA00004173"/>
    </source>
</evidence>
<dbReference type="InterPro" id="IPR052374">
    <property type="entry name" value="SERAC1"/>
</dbReference>
<dbReference type="InterPro" id="IPR016024">
    <property type="entry name" value="ARM-type_fold"/>
</dbReference>
<evidence type="ECO:0000313" key="21">
    <source>
        <dbReference type="Proteomes" id="UP001633002"/>
    </source>
</evidence>
<keyword evidence="21" id="KW-1185">Reference proteome</keyword>
<dbReference type="Pfam" id="PF00931">
    <property type="entry name" value="NB-ARC"/>
    <property type="match status" value="1"/>
</dbReference>
<dbReference type="Gene3D" id="3.40.50.1820">
    <property type="entry name" value="alpha/beta hydrolase"/>
    <property type="match status" value="1"/>
</dbReference>
<keyword evidence="6" id="KW-0812">Transmembrane</keyword>
<evidence type="ECO:0000259" key="19">
    <source>
        <dbReference type="Pfam" id="PF04826"/>
    </source>
</evidence>
<dbReference type="SUPFAM" id="SSF48371">
    <property type="entry name" value="ARM repeat"/>
    <property type="match status" value="1"/>
</dbReference>
<dbReference type="GO" id="GO:0016020">
    <property type="term" value="C:membrane"/>
    <property type="evidence" value="ECO:0007669"/>
    <property type="project" value="UniProtKB-SubCell"/>
</dbReference>
<evidence type="ECO:0000256" key="13">
    <source>
        <dbReference type="ARBA" id="ARBA00023264"/>
    </source>
</evidence>
<evidence type="ECO:0000256" key="16">
    <source>
        <dbReference type="ARBA" id="ARBA00041701"/>
    </source>
</evidence>
<organism evidence="20 21">
    <name type="scientific">Riccia sorocarpa</name>
    <dbReference type="NCBI Taxonomy" id="122646"/>
    <lineage>
        <taxon>Eukaryota</taxon>
        <taxon>Viridiplantae</taxon>
        <taxon>Streptophyta</taxon>
        <taxon>Embryophyta</taxon>
        <taxon>Marchantiophyta</taxon>
        <taxon>Marchantiopsida</taxon>
        <taxon>Marchantiidae</taxon>
        <taxon>Marchantiales</taxon>
        <taxon>Ricciaceae</taxon>
        <taxon>Riccia</taxon>
    </lineage>
</organism>
<evidence type="ECO:0000256" key="9">
    <source>
        <dbReference type="ARBA" id="ARBA00023098"/>
    </source>
</evidence>
<dbReference type="PANTHER" id="PTHR48182:SF2">
    <property type="entry name" value="PROTEIN SERAC1"/>
    <property type="match status" value="1"/>
</dbReference>
<dbReference type="InterPro" id="IPR029058">
    <property type="entry name" value="AB_hydrolase_fold"/>
</dbReference>
<dbReference type="Gene3D" id="3.40.50.300">
    <property type="entry name" value="P-loop containing nucleotide triphosphate hydrolases"/>
    <property type="match status" value="1"/>
</dbReference>
<protein>
    <recommendedName>
        <fullName evidence="15">Protein SERAC1</fullName>
    </recommendedName>
    <alternativeName>
        <fullName evidence="16">Serine active site-containing protein 1</fullName>
    </alternativeName>
</protein>
<dbReference type="PROSITE" id="PS50176">
    <property type="entry name" value="ARM_REPEAT"/>
    <property type="match status" value="1"/>
</dbReference>
<feature type="domain" description="Armadillo repeat-containing" evidence="19">
    <location>
        <begin position="1041"/>
        <end position="1158"/>
    </location>
</feature>
<dbReference type="GO" id="GO:0005783">
    <property type="term" value="C:endoplasmic reticulum"/>
    <property type="evidence" value="ECO:0007669"/>
    <property type="project" value="UniProtKB-SubCell"/>
</dbReference>
<evidence type="ECO:0000256" key="15">
    <source>
        <dbReference type="ARBA" id="ARBA00040991"/>
    </source>
</evidence>
<evidence type="ECO:0000256" key="12">
    <source>
        <dbReference type="ARBA" id="ARBA00023209"/>
    </source>
</evidence>
<dbReference type="PANTHER" id="PTHR48182">
    <property type="entry name" value="PROTEIN SERAC1"/>
    <property type="match status" value="1"/>
</dbReference>
<keyword evidence="7" id="KW-0256">Endoplasmic reticulum</keyword>
<dbReference type="Gene3D" id="1.25.10.10">
    <property type="entry name" value="Leucine-rich Repeat Variant"/>
    <property type="match status" value="1"/>
</dbReference>
<dbReference type="InterPro" id="IPR006911">
    <property type="entry name" value="ARM-rpt_dom"/>
</dbReference>
<evidence type="ECO:0000313" key="20">
    <source>
        <dbReference type="EMBL" id="KAL3676976.1"/>
    </source>
</evidence>
<dbReference type="SUPFAM" id="SSF52540">
    <property type="entry name" value="P-loop containing nucleoside triphosphate hydrolases"/>
    <property type="match status" value="1"/>
</dbReference>
<sequence length="1252" mass="140268">MAGLCTWVRAVLDCLGCAGESGPPSLTQAAIRIRLSHEGQSSQESSSTPYCRKINDSIFELHAPTSASAEMEILFFHGLQLEGTSDPHISTWQSRSAQKGVWPGQWLPEDFPKARILSISYDGSLKRDATSGRMDLYLVAERLLQDCLLAGVGQLSPVILVGHSFGGLVIKQLCVHAHTKRSYRPEIKTFFESVKGIFYFATPHHGSHFASAIEKLSSKEGELLSHVKVFSKDLARLNSDFSSIPRQWLVSGLGEALPTQLGREFNDVVVEEGSARCEDFLIVRENHISICQPEARNSTTYQHLSNFIRRVEQKFTGEPHIYPFSTVRGSESYVSIHLQARERIISGLEDEQGPAVILLHGDPGSGKSVLARFIGESYARSRGAADPGSIFLSVPRISPKLVIFQECGQNSADYTVLLQKLQGKLHPQVHRSQDQCGSGSMCTLPFLMMGRRIVVVLDDVWNPELIEAFLEEVRGCDGAHVKLLVTSRRSDLSDDPEILKVKIEEITYTEAENILASHLGLTSIPQNLQKYAELLVERSGRHPLALAMVACRITRDRSEDPEQWKAVEKSYSDLLRQQLRGQGKQGMHFGSVLNCAYKRSIGATLTLTYEDLQPDARYLLLLIAKSGTSSIPSPVVRMLFSYGVANHHKYPEPKLSRFTLCDLENSGAMLRVSKIIIEGDVPCKFSTSFGDKQFSYESLGLHDLQKEFLNVIMEEDNESLEKSLLPDSHCSITLEDSRKMTSEELDRTTVWILCILWLRQDLAEKTAKKLGVRLPLFGSLSILVLRHALEPLTWLMQEDFSKEMIRCAKQVMVQFFLYGGFDDQSLSRLSTSRDTVSATARMLLRIVHYTCHSGEECDSMAVRLLDNTVNWSMSSRTNTPVPLMDVSNSRTHTPVTVRSLVHFLREEFDEDCAIDDCPIFCMALPVLGFLASLNVSNRRMILADEDFFEDMRLYICCSNLGKRFVYNAAWPWMYFTSCVNDESSFGSIVTVRDSVKGLFRDILTENLFLEARYQSMLWTLSSNKDNRELVLLEFPDTVARLVELLVNSGDVSLLTGVVGTLSNLSSNKTNVQRQVRGIPGVISNLLTILSWEVPSVLQHNASRLLSILSEGQENRKALLDTVAQLVELLVNSGCHSCSQNEFVKILLALSWNNPEVQQQIGGTIGAIPKLVTILSPENDHTIQHNARPERVYPSPEFPFDGMLLVEPYPLLELRRRLSAGGFAEWLVVVWGYRLSLMGTSQIEMYTKGRSIY</sequence>
<keyword evidence="9" id="KW-0443">Lipid metabolism</keyword>
<evidence type="ECO:0000256" key="8">
    <source>
        <dbReference type="ARBA" id="ARBA00022989"/>
    </source>
</evidence>
<keyword evidence="8" id="KW-1133">Transmembrane helix</keyword>
<keyword evidence="10" id="KW-0496">Mitochondrion</keyword>
<comment type="similarity">
    <text evidence="4">Belongs to the eutherian X-chromosome-specific Armcx family.</text>
</comment>
<evidence type="ECO:0000256" key="14">
    <source>
        <dbReference type="ARBA" id="ARBA00038024"/>
    </source>
</evidence>
<keyword evidence="11" id="KW-0472">Membrane</keyword>
<evidence type="ECO:0000259" key="18">
    <source>
        <dbReference type="Pfam" id="PF00931"/>
    </source>
</evidence>
<evidence type="ECO:0000256" key="4">
    <source>
        <dbReference type="ARBA" id="ARBA00010553"/>
    </source>
</evidence>
<keyword evidence="12" id="KW-0594">Phospholipid biosynthesis</keyword>
<evidence type="ECO:0000256" key="7">
    <source>
        <dbReference type="ARBA" id="ARBA00022824"/>
    </source>
</evidence>
<dbReference type="InterPro" id="IPR027417">
    <property type="entry name" value="P-loop_NTPase"/>
</dbReference>
<dbReference type="Proteomes" id="UP001633002">
    <property type="component" value="Unassembled WGS sequence"/>
</dbReference>
<evidence type="ECO:0000256" key="5">
    <source>
        <dbReference type="ARBA" id="ARBA00022516"/>
    </source>
</evidence>
<dbReference type="GO" id="GO:0008654">
    <property type="term" value="P:phospholipid biosynthetic process"/>
    <property type="evidence" value="ECO:0007669"/>
    <property type="project" value="UniProtKB-KW"/>
</dbReference>
<comment type="caution">
    <text evidence="20">The sequence shown here is derived from an EMBL/GenBank/DDBJ whole genome shotgun (WGS) entry which is preliminary data.</text>
</comment>
<comment type="subcellular location">
    <subcellularLocation>
        <location evidence="3">Endoplasmic reticulum</location>
    </subcellularLocation>
    <subcellularLocation>
        <location evidence="1">Membrane</location>
        <topology evidence="1">Single-pass membrane protein</topology>
    </subcellularLocation>
    <subcellularLocation>
        <location evidence="2">Mitochondrion</location>
    </subcellularLocation>
</comment>
<evidence type="ECO:0000256" key="11">
    <source>
        <dbReference type="ARBA" id="ARBA00023136"/>
    </source>
</evidence>
<evidence type="ECO:0000256" key="1">
    <source>
        <dbReference type="ARBA" id="ARBA00004167"/>
    </source>
</evidence>
<evidence type="ECO:0000256" key="10">
    <source>
        <dbReference type="ARBA" id="ARBA00023128"/>
    </source>
</evidence>
<dbReference type="AlphaFoldDB" id="A0ABD3GGG6"/>
<evidence type="ECO:0000256" key="6">
    <source>
        <dbReference type="ARBA" id="ARBA00022692"/>
    </source>
</evidence>
<feature type="repeat" description="ARM" evidence="17">
    <location>
        <begin position="1036"/>
        <end position="1070"/>
    </location>
</feature>
<accession>A0ABD3GGG6</accession>
<name>A0ABD3GGG6_9MARC</name>
<dbReference type="GO" id="GO:0005739">
    <property type="term" value="C:mitochondrion"/>
    <property type="evidence" value="ECO:0007669"/>
    <property type="project" value="UniProtKB-SubCell"/>
</dbReference>
<dbReference type="PRINTS" id="PR00364">
    <property type="entry name" value="DISEASERSIST"/>
</dbReference>